<dbReference type="Pfam" id="PF01042">
    <property type="entry name" value="Ribonuc_L-PSP"/>
    <property type="match status" value="1"/>
</dbReference>
<dbReference type="Gene3D" id="3.30.1330.40">
    <property type="entry name" value="RutC-like"/>
    <property type="match status" value="1"/>
</dbReference>
<evidence type="ECO:0000313" key="2">
    <source>
        <dbReference type="EMBL" id="KKL28541.1"/>
    </source>
</evidence>
<proteinExistence type="inferred from homology"/>
<dbReference type="NCBIfam" id="TIGR00004">
    <property type="entry name" value="Rid family detoxifying hydrolase"/>
    <property type="match status" value="1"/>
</dbReference>
<dbReference type="GO" id="GO:0019239">
    <property type="term" value="F:deaminase activity"/>
    <property type="evidence" value="ECO:0007669"/>
    <property type="project" value="TreeGrafter"/>
</dbReference>
<dbReference type="SUPFAM" id="SSF55298">
    <property type="entry name" value="YjgF-like"/>
    <property type="match status" value="1"/>
</dbReference>
<gene>
    <name evidence="2" type="ORF">LCGC14_2374110</name>
</gene>
<evidence type="ECO:0000256" key="1">
    <source>
        <dbReference type="ARBA" id="ARBA00010552"/>
    </source>
</evidence>
<organism evidence="2">
    <name type="scientific">marine sediment metagenome</name>
    <dbReference type="NCBI Taxonomy" id="412755"/>
    <lineage>
        <taxon>unclassified sequences</taxon>
        <taxon>metagenomes</taxon>
        <taxon>ecological metagenomes</taxon>
    </lineage>
</organism>
<sequence length="135" mass="14858">MQKIVISTNNSPKAIGPYSQAIQFNELVFVSGQIPIDPGSGELVKGNIKEQTKQILENLKNILEASGSSLQNVLRTTIFLTDIDDYTLINETYAQYFESSPPARSTVQVSRLPRGVGIEIDAIAYTIKQENLLDA</sequence>
<dbReference type="InterPro" id="IPR035959">
    <property type="entry name" value="RutC-like_sf"/>
</dbReference>
<dbReference type="InterPro" id="IPR006056">
    <property type="entry name" value="RidA"/>
</dbReference>
<dbReference type="GO" id="GO:0005829">
    <property type="term" value="C:cytosol"/>
    <property type="evidence" value="ECO:0007669"/>
    <property type="project" value="TreeGrafter"/>
</dbReference>
<dbReference type="AlphaFoldDB" id="A0A0F9EF99"/>
<dbReference type="EMBL" id="LAZR01035060">
    <property type="protein sequence ID" value="KKL28541.1"/>
    <property type="molecule type" value="Genomic_DNA"/>
</dbReference>
<name>A0A0F9EF99_9ZZZZ</name>
<reference evidence="2" key="1">
    <citation type="journal article" date="2015" name="Nature">
        <title>Complex archaea that bridge the gap between prokaryotes and eukaryotes.</title>
        <authorList>
            <person name="Spang A."/>
            <person name="Saw J.H."/>
            <person name="Jorgensen S.L."/>
            <person name="Zaremba-Niedzwiedzka K."/>
            <person name="Martijn J."/>
            <person name="Lind A.E."/>
            <person name="van Eijk R."/>
            <person name="Schleper C."/>
            <person name="Guy L."/>
            <person name="Ettema T.J."/>
        </authorList>
    </citation>
    <scope>NUCLEOTIDE SEQUENCE</scope>
</reference>
<dbReference type="CDD" id="cd00448">
    <property type="entry name" value="YjgF_YER057c_UK114_family"/>
    <property type="match status" value="1"/>
</dbReference>
<dbReference type="InterPro" id="IPR006175">
    <property type="entry name" value="YjgF/YER057c/UK114"/>
</dbReference>
<dbReference type="InterPro" id="IPR019897">
    <property type="entry name" value="RidA_CS"/>
</dbReference>
<comment type="similarity">
    <text evidence="1">Belongs to the RutC family.</text>
</comment>
<comment type="caution">
    <text evidence="2">The sequence shown here is derived from an EMBL/GenBank/DDBJ whole genome shotgun (WGS) entry which is preliminary data.</text>
</comment>
<dbReference type="PROSITE" id="PS01094">
    <property type="entry name" value="UPF0076"/>
    <property type="match status" value="1"/>
</dbReference>
<dbReference type="FunFam" id="3.30.1330.40:FF:000001">
    <property type="entry name" value="L-PSP family endoribonuclease"/>
    <property type="match status" value="1"/>
</dbReference>
<dbReference type="PANTHER" id="PTHR11803">
    <property type="entry name" value="2-IMINOBUTANOATE/2-IMINOPROPANOATE DEAMINASE RIDA"/>
    <property type="match status" value="1"/>
</dbReference>
<accession>A0A0F9EF99</accession>
<protein>
    <submittedName>
        <fullName evidence="2">Uncharacterized protein</fullName>
    </submittedName>
</protein>
<dbReference type="PANTHER" id="PTHR11803:SF39">
    <property type="entry name" value="2-IMINOBUTANOATE_2-IMINOPROPANOATE DEAMINASE"/>
    <property type="match status" value="1"/>
</dbReference>